<proteinExistence type="predicted"/>
<dbReference type="Proteomes" id="UP000288805">
    <property type="component" value="Unassembled WGS sequence"/>
</dbReference>
<name>A0A438DFE2_VITVI</name>
<comment type="caution">
    <text evidence="2">The sequence shown here is derived from an EMBL/GenBank/DDBJ whole genome shotgun (WGS) entry which is preliminary data.</text>
</comment>
<sequence>MWKERFPAQRRSKLLSRGDGSFQVLERINDKEYKLDLLGEYNVSATFNVTDLSLFDVGDDLRKNPFQKEGNAEDTTNKWNANPIKVLVGLFTRA</sequence>
<dbReference type="AlphaFoldDB" id="A0A438DFE2"/>
<feature type="domain" description="Tf2-1-like SH3-like" evidence="1">
    <location>
        <begin position="3"/>
        <end position="53"/>
    </location>
</feature>
<dbReference type="Pfam" id="PF24626">
    <property type="entry name" value="SH3_Tf2-1"/>
    <property type="match status" value="1"/>
</dbReference>
<protein>
    <recommendedName>
        <fullName evidence="1">Tf2-1-like SH3-like domain-containing protein</fullName>
    </recommendedName>
</protein>
<dbReference type="EMBL" id="QGNW01001656">
    <property type="protein sequence ID" value="RVW34172.1"/>
    <property type="molecule type" value="Genomic_DNA"/>
</dbReference>
<accession>A0A438DFE2</accession>
<organism evidence="2 3">
    <name type="scientific">Vitis vinifera</name>
    <name type="common">Grape</name>
    <dbReference type="NCBI Taxonomy" id="29760"/>
    <lineage>
        <taxon>Eukaryota</taxon>
        <taxon>Viridiplantae</taxon>
        <taxon>Streptophyta</taxon>
        <taxon>Embryophyta</taxon>
        <taxon>Tracheophyta</taxon>
        <taxon>Spermatophyta</taxon>
        <taxon>Magnoliopsida</taxon>
        <taxon>eudicotyledons</taxon>
        <taxon>Gunneridae</taxon>
        <taxon>Pentapetalae</taxon>
        <taxon>rosids</taxon>
        <taxon>Vitales</taxon>
        <taxon>Vitaceae</taxon>
        <taxon>Viteae</taxon>
        <taxon>Vitis</taxon>
    </lineage>
</organism>
<evidence type="ECO:0000313" key="3">
    <source>
        <dbReference type="Proteomes" id="UP000288805"/>
    </source>
</evidence>
<gene>
    <name evidence="2" type="ORF">CK203_092822</name>
</gene>
<dbReference type="InterPro" id="IPR056924">
    <property type="entry name" value="SH3_Tf2-1"/>
</dbReference>
<evidence type="ECO:0000313" key="2">
    <source>
        <dbReference type="EMBL" id="RVW34172.1"/>
    </source>
</evidence>
<reference evidence="2 3" key="1">
    <citation type="journal article" date="2018" name="PLoS Genet.">
        <title>Population sequencing reveals clonal diversity and ancestral inbreeding in the grapevine cultivar Chardonnay.</title>
        <authorList>
            <person name="Roach M.J."/>
            <person name="Johnson D.L."/>
            <person name="Bohlmann J."/>
            <person name="van Vuuren H.J."/>
            <person name="Jones S.J."/>
            <person name="Pretorius I.S."/>
            <person name="Schmidt S.A."/>
            <person name="Borneman A.R."/>
        </authorList>
    </citation>
    <scope>NUCLEOTIDE SEQUENCE [LARGE SCALE GENOMIC DNA]</scope>
    <source>
        <strain evidence="3">cv. Chardonnay</strain>
        <tissue evidence="2">Leaf</tissue>
    </source>
</reference>
<evidence type="ECO:0000259" key="1">
    <source>
        <dbReference type="Pfam" id="PF24626"/>
    </source>
</evidence>